<accession>A0A840R3E4</accession>
<reference evidence="1 2" key="1">
    <citation type="submission" date="2020-08" db="EMBL/GenBank/DDBJ databases">
        <title>Genomic Encyclopedia of Type Strains, Phase IV (KMG-IV): sequencing the most valuable type-strain genomes for metagenomic binning, comparative biology and taxonomic classification.</title>
        <authorList>
            <person name="Goeker M."/>
        </authorList>
    </citation>
    <scope>NUCLEOTIDE SEQUENCE [LARGE SCALE GENOMIC DNA]</scope>
    <source>
        <strain evidence="1 2">DSM 25701</strain>
    </source>
</reference>
<evidence type="ECO:0000313" key="1">
    <source>
        <dbReference type="EMBL" id="MBB5187645.1"/>
    </source>
</evidence>
<evidence type="ECO:0000313" key="2">
    <source>
        <dbReference type="Proteomes" id="UP000536640"/>
    </source>
</evidence>
<protein>
    <submittedName>
        <fullName evidence="1">Uncharacterized protein</fullName>
    </submittedName>
</protein>
<gene>
    <name evidence="1" type="ORF">HNQ57_001923</name>
</gene>
<sequence length="82" mass="9458">MDKDKRKGDEPIPSNLNTLLNDAQRAGLRQLESFGWQLQFVRHPLFQEPVVVVVNPEGREFGVLEDDGRINMEAHIAFREKN</sequence>
<organism evidence="1 2">
    <name type="scientific">Zhongshania antarctica</name>
    <dbReference type="NCBI Taxonomy" id="641702"/>
    <lineage>
        <taxon>Bacteria</taxon>
        <taxon>Pseudomonadati</taxon>
        <taxon>Pseudomonadota</taxon>
        <taxon>Gammaproteobacteria</taxon>
        <taxon>Cellvibrionales</taxon>
        <taxon>Spongiibacteraceae</taxon>
        <taxon>Zhongshania</taxon>
    </lineage>
</organism>
<keyword evidence="2" id="KW-1185">Reference proteome</keyword>
<comment type="caution">
    <text evidence="1">The sequence shown here is derived from an EMBL/GenBank/DDBJ whole genome shotgun (WGS) entry which is preliminary data.</text>
</comment>
<dbReference type="RefSeq" id="WP_184462488.1">
    <property type="nucleotide sequence ID" value="NZ_JACHHW010000005.1"/>
</dbReference>
<dbReference type="AlphaFoldDB" id="A0A840R3E4"/>
<dbReference type="Proteomes" id="UP000536640">
    <property type="component" value="Unassembled WGS sequence"/>
</dbReference>
<name>A0A840R3E4_9GAMM</name>
<dbReference type="EMBL" id="JACHHW010000005">
    <property type="protein sequence ID" value="MBB5187645.1"/>
    <property type="molecule type" value="Genomic_DNA"/>
</dbReference>
<proteinExistence type="predicted"/>